<gene>
    <name evidence="1" type="ORF">CDAR_616451</name>
</gene>
<comment type="caution">
    <text evidence="1">The sequence shown here is derived from an EMBL/GenBank/DDBJ whole genome shotgun (WGS) entry which is preliminary data.</text>
</comment>
<evidence type="ECO:0000313" key="2">
    <source>
        <dbReference type="Proteomes" id="UP001054837"/>
    </source>
</evidence>
<dbReference type="AlphaFoldDB" id="A0AAV4VKV5"/>
<name>A0AAV4VKV5_9ARAC</name>
<reference evidence="1 2" key="1">
    <citation type="submission" date="2021-06" db="EMBL/GenBank/DDBJ databases">
        <title>Caerostris darwini draft genome.</title>
        <authorList>
            <person name="Kono N."/>
            <person name="Arakawa K."/>
        </authorList>
    </citation>
    <scope>NUCLEOTIDE SEQUENCE [LARGE SCALE GENOMIC DNA]</scope>
</reference>
<protein>
    <submittedName>
        <fullName evidence="1">Uncharacterized protein</fullName>
    </submittedName>
</protein>
<dbReference type="Proteomes" id="UP001054837">
    <property type="component" value="Unassembled WGS sequence"/>
</dbReference>
<keyword evidence="2" id="KW-1185">Reference proteome</keyword>
<evidence type="ECO:0000313" key="1">
    <source>
        <dbReference type="EMBL" id="GIY70842.1"/>
    </source>
</evidence>
<dbReference type="EMBL" id="BPLQ01013240">
    <property type="protein sequence ID" value="GIY70842.1"/>
    <property type="molecule type" value="Genomic_DNA"/>
</dbReference>
<sequence>MYSEIITYQFLLNPNNSFSLGHLKHYIIYNYKDICAGFSISSKETIMLALEKISKLFSAKFSMAAHCEIPFHLELTVLIFQSTNLLYLSLVQAGKLFIPAHCLCDCPNSDVFLRCLTGFLPDRNETPTFLFLT</sequence>
<organism evidence="1 2">
    <name type="scientific">Caerostris darwini</name>
    <dbReference type="NCBI Taxonomy" id="1538125"/>
    <lineage>
        <taxon>Eukaryota</taxon>
        <taxon>Metazoa</taxon>
        <taxon>Ecdysozoa</taxon>
        <taxon>Arthropoda</taxon>
        <taxon>Chelicerata</taxon>
        <taxon>Arachnida</taxon>
        <taxon>Araneae</taxon>
        <taxon>Araneomorphae</taxon>
        <taxon>Entelegynae</taxon>
        <taxon>Araneoidea</taxon>
        <taxon>Araneidae</taxon>
        <taxon>Caerostris</taxon>
    </lineage>
</organism>
<accession>A0AAV4VKV5</accession>
<proteinExistence type="predicted"/>